<dbReference type="EMBL" id="SMKU01000002">
    <property type="protein sequence ID" value="TDD97688.1"/>
    <property type="molecule type" value="Genomic_DNA"/>
</dbReference>
<reference evidence="1 2" key="1">
    <citation type="submission" date="2019-03" db="EMBL/GenBank/DDBJ databases">
        <title>Draft genome sequences of novel Actinobacteria.</title>
        <authorList>
            <person name="Sahin N."/>
            <person name="Ay H."/>
            <person name="Saygin H."/>
        </authorList>
    </citation>
    <scope>NUCLEOTIDE SEQUENCE [LARGE SCALE GENOMIC DNA]</scope>
    <source>
        <strain evidence="1 2">H3C3</strain>
    </source>
</reference>
<evidence type="ECO:0000313" key="2">
    <source>
        <dbReference type="Proteomes" id="UP000294513"/>
    </source>
</evidence>
<organism evidence="1 2">
    <name type="scientific">Actinomadura rubrisoli</name>
    <dbReference type="NCBI Taxonomy" id="2530368"/>
    <lineage>
        <taxon>Bacteria</taxon>
        <taxon>Bacillati</taxon>
        <taxon>Actinomycetota</taxon>
        <taxon>Actinomycetes</taxon>
        <taxon>Streptosporangiales</taxon>
        <taxon>Thermomonosporaceae</taxon>
        <taxon>Actinomadura</taxon>
    </lineage>
</organism>
<dbReference type="RefSeq" id="WP_131888850.1">
    <property type="nucleotide sequence ID" value="NZ_SMKU01000002.1"/>
</dbReference>
<proteinExistence type="predicted"/>
<gene>
    <name evidence="1" type="ORF">E1298_01235</name>
</gene>
<evidence type="ECO:0000313" key="1">
    <source>
        <dbReference type="EMBL" id="TDD97688.1"/>
    </source>
</evidence>
<dbReference type="AlphaFoldDB" id="A0A4R5CCG7"/>
<keyword evidence="2" id="KW-1185">Reference proteome</keyword>
<dbReference type="OrthoDB" id="9784378at2"/>
<protein>
    <submittedName>
        <fullName evidence="1">Uncharacterized protein</fullName>
    </submittedName>
</protein>
<name>A0A4R5CCG7_9ACTN</name>
<comment type="caution">
    <text evidence="1">The sequence shown here is derived from an EMBL/GenBank/DDBJ whole genome shotgun (WGS) entry which is preliminary data.</text>
</comment>
<sequence>MSNGTITFGRRTYEAGEAAVFMGLRRYGLEGTHELRGDTGAPKLVCECTTSKPGHRFKLTALFQYTVEDTAGDGTPYGFHFAGGIVKLADPPPGMNAERRVSYIRELTNAVDSGEAEFIQGELFAIRALAAVDQAAANLRDRGEPR</sequence>
<accession>A0A4R5CCG7</accession>
<dbReference type="Proteomes" id="UP000294513">
    <property type="component" value="Unassembled WGS sequence"/>
</dbReference>